<reference evidence="7" key="1">
    <citation type="submission" date="2018-01" db="EMBL/GenBank/DDBJ databases">
        <title>Comparative genomics of Mycobacterium mucogenicum and Mycobacterium neoaurum clade members emphasizing tRNA and non-coding RNA.</title>
        <authorList>
            <person name="Behra P.R.K."/>
            <person name="Pettersson B.M.F."/>
            <person name="Das S."/>
            <person name="Dasgupta S."/>
            <person name="Kirsebom L.A."/>
        </authorList>
    </citation>
    <scope>NUCLEOTIDE SEQUENCE</scope>
    <source>
        <strain evidence="7">DSM 44124</strain>
    </source>
</reference>
<evidence type="ECO:0000256" key="1">
    <source>
        <dbReference type="ARBA" id="ARBA00023015"/>
    </source>
</evidence>
<dbReference type="EMBL" id="POTL01000001">
    <property type="protein sequence ID" value="TLH55584.1"/>
    <property type="molecule type" value="Genomic_DNA"/>
</dbReference>
<protein>
    <submittedName>
        <fullName evidence="7">TetR/AcrR family transcriptional regulator</fullName>
    </submittedName>
</protein>
<dbReference type="KEGG" id="mmuc:C1S78_027345"/>
<evidence type="ECO:0000259" key="5">
    <source>
        <dbReference type="PROSITE" id="PS50977"/>
    </source>
</evidence>
<feature type="domain" description="HTH tetR-type" evidence="5">
    <location>
        <begin position="37"/>
        <end position="97"/>
    </location>
</feature>
<dbReference type="GO" id="GO:0000976">
    <property type="term" value="F:transcription cis-regulatory region binding"/>
    <property type="evidence" value="ECO:0007669"/>
    <property type="project" value="TreeGrafter"/>
</dbReference>
<dbReference type="InterPro" id="IPR009057">
    <property type="entry name" value="Homeodomain-like_sf"/>
</dbReference>
<gene>
    <name evidence="6" type="ORF">C1S78_027345</name>
    <name evidence="7" type="ORF">C1S78_27300</name>
</gene>
<evidence type="ECO:0000313" key="6">
    <source>
        <dbReference type="EMBL" id="QPG69060.1"/>
    </source>
</evidence>
<sequence length="228" mass="25430">MNWNRPPRNPLVESRFVIESSSVSAPGVRTAVQRRGIERTQAILDSAETILAEQGYAAATLKAIGEHAGIPTASLYHYFADRGQVEAELVRRHIPAVDERFAASLYGNEIRTLRDGVDAMIDPLLAYFRDHPGFVQLWFAGRSATLSELGGLFDESWAEKLWHFLIEHKLIVATTPLFAVQLMFEVGDRLFDVAFQRSPKGDDATMDEGRRMLTAYLTTYAPSGTRSA</sequence>
<proteinExistence type="predicted"/>
<keyword evidence="8" id="KW-1185">Reference proteome</keyword>
<name>A0A8H2JG78_MYCMU</name>
<evidence type="ECO:0000256" key="3">
    <source>
        <dbReference type="ARBA" id="ARBA00023163"/>
    </source>
</evidence>
<dbReference type="PANTHER" id="PTHR30055:SF234">
    <property type="entry name" value="HTH-TYPE TRANSCRIPTIONAL REGULATOR BETI"/>
    <property type="match status" value="1"/>
</dbReference>
<evidence type="ECO:0000313" key="7">
    <source>
        <dbReference type="EMBL" id="TLH55584.1"/>
    </source>
</evidence>
<evidence type="ECO:0000313" key="8">
    <source>
        <dbReference type="Proteomes" id="UP000309231"/>
    </source>
</evidence>
<dbReference type="Proteomes" id="UP000309231">
    <property type="component" value="Chromosome"/>
</dbReference>
<keyword evidence="1" id="KW-0805">Transcription regulation</keyword>
<dbReference type="PRINTS" id="PR00455">
    <property type="entry name" value="HTHTETR"/>
</dbReference>
<dbReference type="EMBL" id="CP062008">
    <property type="protein sequence ID" value="QPG69060.1"/>
    <property type="molecule type" value="Genomic_DNA"/>
</dbReference>
<dbReference type="InterPro" id="IPR041669">
    <property type="entry name" value="TetR_C_15"/>
</dbReference>
<keyword evidence="3" id="KW-0804">Transcription</keyword>
<reference evidence="6 8" key="3">
    <citation type="journal article" date="2019" name="Sci. Rep.">
        <title>Insight into the biology of Mycobacterium mucogenicum and Mycobacterium neoaurum clade members.</title>
        <authorList>
            <person name="Behra P.R.K."/>
            <person name="Pettersson B.M.F."/>
            <person name="Ramesh M."/>
            <person name="Dasgupta S."/>
            <person name="Kirsebom L.A."/>
        </authorList>
    </citation>
    <scope>NUCLEOTIDE SEQUENCE [LARGE SCALE GENOMIC DNA]</scope>
    <source>
        <strain evidence="6 8">DSM 44124</strain>
    </source>
</reference>
<feature type="DNA-binding region" description="H-T-H motif" evidence="4">
    <location>
        <begin position="60"/>
        <end position="79"/>
    </location>
</feature>
<dbReference type="PANTHER" id="PTHR30055">
    <property type="entry name" value="HTH-TYPE TRANSCRIPTIONAL REGULATOR RUTR"/>
    <property type="match status" value="1"/>
</dbReference>
<dbReference type="PROSITE" id="PS50977">
    <property type="entry name" value="HTH_TETR_2"/>
    <property type="match status" value="1"/>
</dbReference>
<dbReference type="GO" id="GO:0003700">
    <property type="term" value="F:DNA-binding transcription factor activity"/>
    <property type="evidence" value="ECO:0007669"/>
    <property type="project" value="TreeGrafter"/>
</dbReference>
<dbReference type="AlphaFoldDB" id="A0A8H2JG78"/>
<organism evidence="7">
    <name type="scientific">Mycolicibacterium mucogenicum DSM 44124</name>
    <dbReference type="NCBI Taxonomy" id="1226753"/>
    <lineage>
        <taxon>Bacteria</taxon>
        <taxon>Bacillati</taxon>
        <taxon>Actinomycetota</taxon>
        <taxon>Actinomycetes</taxon>
        <taxon>Mycobacteriales</taxon>
        <taxon>Mycobacteriaceae</taxon>
        <taxon>Mycolicibacterium</taxon>
    </lineage>
</organism>
<accession>A0A8H2JG78</accession>
<dbReference type="InterPro" id="IPR001647">
    <property type="entry name" value="HTH_TetR"/>
</dbReference>
<evidence type="ECO:0000256" key="4">
    <source>
        <dbReference type="PROSITE-ProRule" id="PRU00335"/>
    </source>
</evidence>
<dbReference type="SUPFAM" id="SSF46689">
    <property type="entry name" value="Homeodomain-like"/>
    <property type="match status" value="1"/>
</dbReference>
<evidence type="ECO:0000256" key="2">
    <source>
        <dbReference type="ARBA" id="ARBA00023125"/>
    </source>
</evidence>
<dbReference type="Pfam" id="PF17918">
    <property type="entry name" value="TetR_C_15"/>
    <property type="match status" value="1"/>
</dbReference>
<dbReference type="InterPro" id="IPR050109">
    <property type="entry name" value="HTH-type_TetR-like_transc_reg"/>
</dbReference>
<dbReference type="Pfam" id="PF00440">
    <property type="entry name" value="TetR_N"/>
    <property type="match status" value="1"/>
</dbReference>
<reference evidence="6 8" key="2">
    <citation type="journal article" date="2019" name="BMC Evol. Biol.">
        <title>Comparative genomics of Mycobacterium mucogenicum and Mycobacterium neoaurum clade members emphasizing tRNA and non-coding RNA.</title>
        <authorList>
            <person name="Behra P.R.K."/>
            <person name="Pettersson B.M.F."/>
            <person name="Das S."/>
            <person name="Dasgupta S."/>
            <person name="Kirsebom L.A."/>
        </authorList>
    </citation>
    <scope>NUCLEOTIDE SEQUENCE [LARGE SCALE GENOMIC DNA]</scope>
    <source>
        <strain evidence="6 8">DSM 44124</strain>
    </source>
</reference>
<keyword evidence="2 4" id="KW-0238">DNA-binding</keyword>
<dbReference type="Gene3D" id="1.10.357.10">
    <property type="entry name" value="Tetracycline Repressor, domain 2"/>
    <property type="match status" value="1"/>
</dbReference>